<dbReference type="AlphaFoldDB" id="A0A917F164"/>
<evidence type="ECO:0000256" key="6">
    <source>
        <dbReference type="RuleBase" id="RU365089"/>
    </source>
</evidence>
<feature type="compositionally biased region" description="Polar residues" evidence="7">
    <location>
        <begin position="218"/>
        <end position="230"/>
    </location>
</feature>
<evidence type="ECO:0000256" key="2">
    <source>
        <dbReference type="ARBA" id="ARBA00010961"/>
    </source>
</evidence>
<dbReference type="EMBL" id="BMGP01000012">
    <property type="protein sequence ID" value="GGF42051.1"/>
    <property type="molecule type" value="Genomic_DNA"/>
</dbReference>
<gene>
    <name evidence="8" type="ORF">GCM10011399_38390</name>
</gene>
<dbReference type="GO" id="GO:0003677">
    <property type="term" value="F:DNA binding"/>
    <property type="evidence" value="ECO:0007669"/>
    <property type="project" value="UniProtKB-UniRule"/>
</dbReference>
<sequence length="230" mass="25259">MRSYKIQFELERVSQRATSRLVVPLEWLSSAVVVRVVDMGAVTAILRGNSYIPLEGINTMTAPHIVEPAGLLSEASGDASADLIRSLLQTMTSAFLSAEADAVVGAEWGKPSPHRTAQRNGYRHLDLDTDTRVGTIEVAVPKLRQGTYFPEWLLERRKRAEAAMITVISVGSRDRGCPRAYARAGEAGASHVAEPLTKPWGPGRCLRKRSQPHPRRAQLTNGQLNTNQPR</sequence>
<accession>A0A917F164</accession>
<feature type="region of interest" description="Disordered" evidence="7">
    <location>
        <begin position="187"/>
        <end position="230"/>
    </location>
</feature>
<dbReference type="Proteomes" id="UP000598775">
    <property type="component" value="Unassembled WGS sequence"/>
</dbReference>
<evidence type="ECO:0000256" key="4">
    <source>
        <dbReference type="ARBA" id="ARBA00023125"/>
    </source>
</evidence>
<evidence type="ECO:0000256" key="7">
    <source>
        <dbReference type="SAM" id="MobiDB-lite"/>
    </source>
</evidence>
<protein>
    <recommendedName>
        <fullName evidence="6">Mutator family transposase</fullName>
    </recommendedName>
</protein>
<evidence type="ECO:0000256" key="3">
    <source>
        <dbReference type="ARBA" id="ARBA00022578"/>
    </source>
</evidence>
<dbReference type="GO" id="GO:0006313">
    <property type="term" value="P:DNA transposition"/>
    <property type="evidence" value="ECO:0007669"/>
    <property type="project" value="UniProtKB-UniRule"/>
</dbReference>
<dbReference type="Pfam" id="PF00872">
    <property type="entry name" value="Transposase_mut"/>
    <property type="match status" value="1"/>
</dbReference>
<evidence type="ECO:0000256" key="1">
    <source>
        <dbReference type="ARBA" id="ARBA00002190"/>
    </source>
</evidence>
<dbReference type="PANTHER" id="PTHR33217">
    <property type="entry name" value="TRANSPOSASE FOR INSERTION SEQUENCE ELEMENT IS1081"/>
    <property type="match status" value="1"/>
</dbReference>
<feature type="compositionally biased region" description="Basic residues" evidence="7">
    <location>
        <begin position="205"/>
        <end position="216"/>
    </location>
</feature>
<keyword evidence="5 6" id="KW-0233">DNA recombination</keyword>
<dbReference type="InterPro" id="IPR001207">
    <property type="entry name" value="Transposase_mutator"/>
</dbReference>
<evidence type="ECO:0000256" key="5">
    <source>
        <dbReference type="ARBA" id="ARBA00023172"/>
    </source>
</evidence>
<keyword evidence="4 6" id="KW-0238">DNA-binding</keyword>
<comment type="similarity">
    <text evidence="2 6">Belongs to the transposase mutator family.</text>
</comment>
<reference evidence="8 9" key="1">
    <citation type="journal article" date="2014" name="Int. J. Syst. Evol. Microbiol.">
        <title>Complete genome sequence of Corynebacterium casei LMG S-19264T (=DSM 44701T), isolated from a smear-ripened cheese.</title>
        <authorList>
            <consortium name="US DOE Joint Genome Institute (JGI-PGF)"/>
            <person name="Walter F."/>
            <person name="Albersmeier A."/>
            <person name="Kalinowski J."/>
            <person name="Ruckert C."/>
        </authorList>
    </citation>
    <scope>NUCLEOTIDE SEQUENCE [LARGE SCALE GENOMIC DNA]</scope>
    <source>
        <strain evidence="8 9">CGMCC 1.12976</strain>
    </source>
</reference>
<evidence type="ECO:0000313" key="8">
    <source>
        <dbReference type="EMBL" id="GGF42051.1"/>
    </source>
</evidence>
<keyword evidence="9" id="KW-1185">Reference proteome</keyword>
<keyword evidence="6" id="KW-0814">Transposable element</keyword>
<keyword evidence="3 6" id="KW-0815">Transposition</keyword>
<organism evidence="8 9">
    <name type="scientific">Subtercola lobariae</name>
    <dbReference type="NCBI Taxonomy" id="1588641"/>
    <lineage>
        <taxon>Bacteria</taxon>
        <taxon>Bacillati</taxon>
        <taxon>Actinomycetota</taxon>
        <taxon>Actinomycetes</taxon>
        <taxon>Micrococcales</taxon>
        <taxon>Microbacteriaceae</taxon>
        <taxon>Subtercola</taxon>
    </lineage>
</organism>
<comment type="function">
    <text evidence="1 6">Required for the transposition of the insertion element.</text>
</comment>
<name>A0A917F164_9MICO</name>
<comment type="caution">
    <text evidence="8">The sequence shown here is derived from an EMBL/GenBank/DDBJ whole genome shotgun (WGS) entry which is preliminary data.</text>
</comment>
<dbReference type="PANTHER" id="PTHR33217:SF7">
    <property type="entry name" value="TRANSPOSASE FOR INSERTION SEQUENCE ELEMENT IS1081"/>
    <property type="match status" value="1"/>
</dbReference>
<dbReference type="GO" id="GO:0004803">
    <property type="term" value="F:transposase activity"/>
    <property type="evidence" value="ECO:0007669"/>
    <property type="project" value="UniProtKB-UniRule"/>
</dbReference>
<proteinExistence type="inferred from homology"/>
<evidence type="ECO:0000313" key="9">
    <source>
        <dbReference type="Proteomes" id="UP000598775"/>
    </source>
</evidence>